<gene>
    <name evidence="1" type="ORF">FB45DRAFT_717020</name>
</gene>
<reference evidence="1" key="1">
    <citation type="submission" date="2023-03" db="EMBL/GenBank/DDBJ databases">
        <title>Massive genome expansion in bonnet fungi (Mycena s.s.) driven by repeated elements and novel gene families across ecological guilds.</title>
        <authorList>
            <consortium name="Lawrence Berkeley National Laboratory"/>
            <person name="Harder C.B."/>
            <person name="Miyauchi S."/>
            <person name="Viragh M."/>
            <person name="Kuo A."/>
            <person name="Thoen E."/>
            <person name="Andreopoulos B."/>
            <person name="Lu D."/>
            <person name="Skrede I."/>
            <person name="Drula E."/>
            <person name="Henrissat B."/>
            <person name="Morin E."/>
            <person name="Kohler A."/>
            <person name="Barry K."/>
            <person name="LaButti K."/>
            <person name="Morin E."/>
            <person name="Salamov A."/>
            <person name="Lipzen A."/>
            <person name="Mereny Z."/>
            <person name="Hegedus B."/>
            <person name="Baldrian P."/>
            <person name="Stursova M."/>
            <person name="Weitz H."/>
            <person name="Taylor A."/>
            <person name="Grigoriev I.V."/>
            <person name="Nagy L.G."/>
            <person name="Martin F."/>
            <person name="Kauserud H."/>
        </authorList>
    </citation>
    <scope>NUCLEOTIDE SEQUENCE</scope>
    <source>
        <strain evidence="1">9284</strain>
    </source>
</reference>
<evidence type="ECO:0000313" key="2">
    <source>
        <dbReference type="Proteomes" id="UP001221142"/>
    </source>
</evidence>
<name>A0AAD7G218_9AGAR</name>
<keyword evidence="2" id="KW-1185">Reference proteome</keyword>
<evidence type="ECO:0000313" key="1">
    <source>
        <dbReference type="EMBL" id="KAJ7651330.1"/>
    </source>
</evidence>
<dbReference type="AlphaFoldDB" id="A0AAD7G218"/>
<sequence>FSQWMSQANHIFKRLQITSSYEDYGEVFTIECFLDELLFTIRITKPHLEGLPPGYFFLCPVDQFVRAPNAFGWPQDPWFWSFDPTGKDRLTAEEAASHGFPAVRMETRIRVISWDASIYDALRKFHTAKGFD</sequence>
<proteinExistence type="predicted"/>
<feature type="non-terminal residue" evidence="1">
    <location>
        <position position="132"/>
    </location>
</feature>
<dbReference type="Proteomes" id="UP001221142">
    <property type="component" value="Unassembled WGS sequence"/>
</dbReference>
<organism evidence="1 2">
    <name type="scientific">Roridomyces roridus</name>
    <dbReference type="NCBI Taxonomy" id="1738132"/>
    <lineage>
        <taxon>Eukaryota</taxon>
        <taxon>Fungi</taxon>
        <taxon>Dikarya</taxon>
        <taxon>Basidiomycota</taxon>
        <taxon>Agaricomycotina</taxon>
        <taxon>Agaricomycetes</taxon>
        <taxon>Agaricomycetidae</taxon>
        <taxon>Agaricales</taxon>
        <taxon>Marasmiineae</taxon>
        <taxon>Mycenaceae</taxon>
        <taxon>Roridomyces</taxon>
    </lineage>
</organism>
<accession>A0AAD7G218</accession>
<protein>
    <submittedName>
        <fullName evidence="1">Uncharacterized protein</fullName>
    </submittedName>
</protein>
<feature type="non-terminal residue" evidence="1">
    <location>
        <position position="1"/>
    </location>
</feature>
<dbReference type="EMBL" id="JARKIF010000001">
    <property type="protein sequence ID" value="KAJ7651330.1"/>
    <property type="molecule type" value="Genomic_DNA"/>
</dbReference>
<comment type="caution">
    <text evidence="1">The sequence shown here is derived from an EMBL/GenBank/DDBJ whole genome shotgun (WGS) entry which is preliminary data.</text>
</comment>